<protein>
    <submittedName>
        <fullName evidence="1">Putative metal-dependent enzyme of the double-stranded beta helix superfamily protein</fullName>
    </submittedName>
</protein>
<gene>
    <name evidence="1" type="ORF">PH7735_01039</name>
</gene>
<proteinExistence type="predicted"/>
<sequence length="177" mass="19510">MNEQFDLDAFVDDLRDAAKTPERTKAVRRLIEVAMSDSDLLAASIPDFGDDVVLFEDETVSIWYCHFHPGMSVPPHDHQMSAVIGVFRGQERNDFFEKDPGGTLRKSSEVVLGAGDVLSIGPSAVHSVSCISATPCNGIHVYLGELTQVERSLFDPETGQRLPFDDDNYNALMRPAP</sequence>
<evidence type="ECO:0000313" key="1">
    <source>
        <dbReference type="EMBL" id="CUJ89153.1"/>
    </source>
</evidence>
<name>A0A0P1I4C8_9RHOB</name>
<dbReference type="STRING" id="1715693.PH7735_01039"/>
<dbReference type="InterPro" id="IPR011051">
    <property type="entry name" value="RmlC_Cupin_sf"/>
</dbReference>
<accession>A0A0P1I4C8</accession>
<evidence type="ECO:0000313" key="2">
    <source>
        <dbReference type="Proteomes" id="UP000051870"/>
    </source>
</evidence>
<dbReference type="Proteomes" id="UP000051870">
    <property type="component" value="Unassembled WGS sequence"/>
</dbReference>
<dbReference type="AlphaFoldDB" id="A0A0P1I4C8"/>
<dbReference type="RefSeq" id="WP_058310205.1">
    <property type="nucleotide sequence ID" value="NZ_CYTW01000001.1"/>
</dbReference>
<dbReference type="CDD" id="cd10548">
    <property type="entry name" value="cupin_CDO"/>
    <property type="match status" value="1"/>
</dbReference>
<dbReference type="SUPFAM" id="SSF51182">
    <property type="entry name" value="RmlC-like cupins"/>
    <property type="match status" value="1"/>
</dbReference>
<organism evidence="1 2">
    <name type="scientific">Shimia thalassica</name>
    <dbReference type="NCBI Taxonomy" id="1715693"/>
    <lineage>
        <taxon>Bacteria</taxon>
        <taxon>Pseudomonadati</taxon>
        <taxon>Pseudomonadota</taxon>
        <taxon>Alphaproteobacteria</taxon>
        <taxon>Rhodobacterales</taxon>
        <taxon>Roseobacteraceae</taxon>
    </lineage>
</organism>
<dbReference type="InterPro" id="IPR014710">
    <property type="entry name" value="RmlC-like_jellyroll"/>
</dbReference>
<dbReference type="Gene3D" id="2.60.120.10">
    <property type="entry name" value="Jelly Rolls"/>
    <property type="match status" value="1"/>
</dbReference>
<dbReference type="GeneID" id="83880103"/>
<keyword evidence="2" id="KW-1185">Reference proteome</keyword>
<reference evidence="2" key="1">
    <citation type="submission" date="2015-09" db="EMBL/GenBank/DDBJ databases">
        <authorList>
            <person name="Rodrigo-Torres Lidia"/>
            <person name="Arahal R.David."/>
        </authorList>
    </citation>
    <scope>NUCLEOTIDE SEQUENCE [LARGE SCALE GENOMIC DNA]</scope>
    <source>
        <strain evidence="2">CECT 7735</strain>
    </source>
</reference>
<dbReference type="EMBL" id="CYTW01000001">
    <property type="protein sequence ID" value="CUJ89153.1"/>
    <property type="molecule type" value="Genomic_DNA"/>
</dbReference>